<keyword evidence="4" id="KW-0479">Metal-binding</keyword>
<comment type="similarity">
    <text evidence="2 6">Belongs to the FPP/GGPP synthase family.</text>
</comment>
<dbReference type="PANTHER" id="PTHR12001:SF85">
    <property type="entry name" value="SHORT CHAIN ISOPRENYL DIPHOSPHATE SYNTHASE"/>
    <property type="match status" value="1"/>
</dbReference>
<evidence type="ECO:0000313" key="8">
    <source>
        <dbReference type="Proteomes" id="UP000215145"/>
    </source>
</evidence>
<evidence type="ECO:0008006" key="9">
    <source>
        <dbReference type="Google" id="ProtNLM"/>
    </source>
</evidence>
<dbReference type="PANTHER" id="PTHR12001">
    <property type="entry name" value="GERANYLGERANYL PYROPHOSPHATE SYNTHASE"/>
    <property type="match status" value="1"/>
</dbReference>
<dbReference type="SUPFAM" id="SSF48576">
    <property type="entry name" value="Terpenoid synthases"/>
    <property type="match status" value="1"/>
</dbReference>
<evidence type="ECO:0000256" key="1">
    <source>
        <dbReference type="ARBA" id="ARBA00001946"/>
    </source>
</evidence>
<keyword evidence="3 6" id="KW-0808">Transferase</keyword>
<dbReference type="GO" id="GO:0008299">
    <property type="term" value="P:isoprenoid biosynthetic process"/>
    <property type="evidence" value="ECO:0007669"/>
    <property type="project" value="InterPro"/>
</dbReference>
<dbReference type="InterPro" id="IPR008949">
    <property type="entry name" value="Isoprenoid_synthase_dom_sf"/>
</dbReference>
<evidence type="ECO:0000256" key="5">
    <source>
        <dbReference type="ARBA" id="ARBA00022842"/>
    </source>
</evidence>
<organism evidence="7 8">
    <name type="scientific">Paenibacillus herberti</name>
    <dbReference type="NCBI Taxonomy" id="1619309"/>
    <lineage>
        <taxon>Bacteria</taxon>
        <taxon>Bacillati</taxon>
        <taxon>Bacillota</taxon>
        <taxon>Bacilli</taxon>
        <taxon>Bacillales</taxon>
        <taxon>Paenibacillaceae</taxon>
        <taxon>Paenibacillus</taxon>
    </lineage>
</organism>
<dbReference type="InterPro" id="IPR000092">
    <property type="entry name" value="Polyprenyl_synt"/>
</dbReference>
<comment type="cofactor">
    <cofactor evidence="1">
        <name>Mg(2+)</name>
        <dbReference type="ChEBI" id="CHEBI:18420"/>
    </cofactor>
</comment>
<name>A0A229NY87_9BACL</name>
<dbReference type="InterPro" id="IPR033965">
    <property type="entry name" value="ComQ"/>
</dbReference>
<evidence type="ECO:0000256" key="2">
    <source>
        <dbReference type="ARBA" id="ARBA00006706"/>
    </source>
</evidence>
<dbReference type="Pfam" id="PF00348">
    <property type="entry name" value="polyprenyl_synt"/>
    <property type="match status" value="1"/>
</dbReference>
<dbReference type="GO" id="GO:0004659">
    <property type="term" value="F:prenyltransferase activity"/>
    <property type="evidence" value="ECO:0007669"/>
    <property type="project" value="InterPro"/>
</dbReference>
<proteinExistence type="inferred from homology"/>
<evidence type="ECO:0000256" key="3">
    <source>
        <dbReference type="ARBA" id="ARBA00022679"/>
    </source>
</evidence>
<comment type="caution">
    <text evidence="7">The sequence shown here is derived from an EMBL/GenBank/DDBJ whole genome shotgun (WGS) entry which is preliminary data.</text>
</comment>
<reference evidence="7 8" key="1">
    <citation type="submission" date="2017-07" db="EMBL/GenBank/DDBJ databases">
        <title>Paenibacillus herberti R33 genome sequencing and assembly.</title>
        <authorList>
            <person name="Su W."/>
        </authorList>
    </citation>
    <scope>NUCLEOTIDE SEQUENCE [LARGE SCALE GENOMIC DNA]</scope>
    <source>
        <strain evidence="7 8">R33</strain>
    </source>
</reference>
<dbReference type="SFLD" id="SFLDS00005">
    <property type="entry name" value="Isoprenoid_Synthase_Type_I"/>
    <property type="match status" value="1"/>
</dbReference>
<accession>A0A229NY87</accession>
<evidence type="ECO:0000313" key="7">
    <source>
        <dbReference type="EMBL" id="OXM14797.1"/>
    </source>
</evidence>
<keyword evidence="5" id="KW-0460">Magnesium</keyword>
<protein>
    <recommendedName>
        <fullName evidence="9">Polyprenyl synthetase</fullName>
    </recommendedName>
</protein>
<dbReference type="Proteomes" id="UP000215145">
    <property type="component" value="Unassembled WGS sequence"/>
</dbReference>
<gene>
    <name evidence="7" type="ORF">CGZ75_18165</name>
</gene>
<dbReference type="AlphaFoldDB" id="A0A229NY87"/>
<keyword evidence="8" id="KW-1185">Reference proteome</keyword>
<dbReference type="OrthoDB" id="1792811at2"/>
<dbReference type="CDD" id="cd00867">
    <property type="entry name" value="Trans_IPPS"/>
    <property type="match status" value="1"/>
</dbReference>
<dbReference type="EMBL" id="NMUQ01000002">
    <property type="protein sequence ID" value="OXM14797.1"/>
    <property type="molecule type" value="Genomic_DNA"/>
</dbReference>
<evidence type="ECO:0000256" key="4">
    <source>
        <dbReference type="ARBA" id="ARBA00022723"/>
    </source>
</evidence>
<dbReference type="GO" id="GO:0046872">
    <property type="term" value="F:metal ion binding"/>
    <property type="evidence" value="ECO:0007669"/>
    <property type="project" value="UniProtKB-KW"/>
</dbReference>
<dbReference type="Gene3D" id="1.10.600.10">
    <property type="entry name" value="Farnesyl Diphosphate Synthase"/>
    <property type="match status" value="1"/>
</dbReference>
<sequence length="334" mass="38058">MEYVIGHYSYGAAGGQTNMGHMNQNRGDTMAGLAERLGQEMRESLAAYFVLPRLQEMAQACLEEKLQESLLFGKMTVLHYRMFAGEDERIYRAAAAVELMVLSLDMIDDVQDKDNKSVVWNGYAPEITLNLALGMLMIAQRLLLEGGFDPERARQSARLLSMQVLTAVHGQTLDLLNEIPDEEAYLDMVSQKSAALLVCACMIGTMLATGEWMEQVRGYAEQLGIAAQIKNDIRDLANWDNKNDFLNRKRTLPTLFLLQAVTDEDRWILDYFEGRLTMEDVLHRRDELEAIMEKTGTMLYSSVRMRTHYYRFLDLLGELNLDVGWQEEMLALAE</sequence>
<dbReference type="SFLD" id="SFLDG01211">
    <property type="entry name" value="Competence_Regulatory_Protein"/>
    <property type="match status" value="1"/>
</dbReference>
<evidence type="ECO:0000256" key="6">
    <source>
        <dbReference type="RuleBase" id="RU004466"/>
    </source>
</evidence>